<reference evidence="2" key="1">
    <citation type="submission" date="2022-11" db="EMBL/GenBank/DDBJ databases">
        <authorList>
            <person name="Kikuchi T."/>
        </authorList>
    </citation>
    <scope>NUCLEOTIDE SEQUENCE</scope>
    <source>
        <strain evidence="2">PS1010</strain>
    </source>
</reference>
<sequence>MSQKRSFDVTCGYCGVRKIRDRMTLVPHNSRTRHNWSLILGPKFMEFCEKYASPHVCRMHFDLGEDGHRPRQASPKLLPFDGEKEHREKYPNKSNDDKNEKKSNYKNVTPRQSFVTCCYCGEKKHQKNMTKAPRNPKRLQDWTHILGLQFLQNVKQFNHGDLCLTHFELNENGRRDRFGLPIPDDNIVTVECHSCKNPEFPRFCAYCLEETPTKFMTPVPIENMKIIEKWKKSLGNKFGETILELRQPHVCLQHFENVKYGRVEWGQIPLPLPFRNRGNTENEEDTNYSENGMKNTNEEQEQVEEIKEEDFENLEDDDLLMDDDDFDFEDEEEYENEEEEEVDRNSNLLLSHNFNK</sequence>
<gene>
    <name evidence="2" type="ORF">CAMP_LOCUS1484</name>
</gene>
<dbReference type="AlphaFoldDB" id="A0A9P1MT02"/>
<accession>A0A9P1MT02</accession>
<keyword evidence="3" id="KW-1185">Reference proteome</keyword>
<evidence type="ECO:0000256" key="1">
    <source>
        <dbReference type="SAM" id="MobiDB-lite"/>
    </source>
</evidence>
<evidence type="ECO:0008006" key="4">
    <source>
        <dbReference type="Google" id="ProtNLM"/>
    </source>
</evidence>
<name>A0A9P1MT02_9PELO</name>
<dbReference type="Proteomes" id="UP001152747">
    <property type="component" value="Unassembled WGS sequence"/>
</dbReference>
<evidence type="ECO:0000313" key="2">
    <source>
        <dbReference type="EMBL" id="CAI5438847.1"/>
    </source>
</evidence>
<feature type="compositionally biased region" description="Basic and acidic residues" evidence="1">
    <location>
        <begin position="81"/>
        <end position="103"/>
    </location>
</feature>
<proteinExistence type="predicted"/>
<organism evidence="2 3">
    <name type="scientific">Caenorhabditis angaria</name>
    <dbReference type="NCBI Taxonomy" id="860376"/>
    <lineage>
        <taxon>Eukaryota</taxon>
        <taxon>Metazoa</taxon>
        <taxon>Ecdysozoa</taxon>
        <taxon>Nematoda</taxon>
        <taxon>Chromadorea</taxon>
        <taxon>Rhabditida</taxon>
        <taxon>Rhabditina</taxon>
        <taxon>Rhabditomorpha</taxon>
        <taxon>Rhabditoidea</taxon>
        <taxon>Rhabditidae</taxon>
        <taxon>Peloderinae</taxon>
        <taxon>Caenorhabditis</taxon>
    </lineage>
</organism>
<feature type="region of interest" description="Disordered" evidence="1">
    <location>
        <begin position="64"/>
        <end position="105"/>
    </location>
</feature>
<protein>
    <recommendedName>
        <fullName evidence="4">THAP-type domain-containing protein</fullName>
    </recommendedName>
</protein>
<feature type="region of interest" description="Disordered" evidence="1">
    <location>
        <begin position="274"/>
        <end position="356"/>
    </location>
</feature>
<evidence type="ECO:0000313" key="3">
    <source>
        <dbReference type="Proteomes" id="UP001152747"/>
    </source>
</evidence>
<comment type="caution">
    <text evidence="2">The sequence shown here is derived from an EMBL/GenBank/DDBJ whole genome shotgun (WGS) entry which is preliminary data.</text>
</comment>
<dbReference type="EMBL" id="CANHGI010000001">
    <property type="protein sequence ID" value="CAI5438847.1"/>
    <property type="molecule type" value="Genomic_DNA"/>
</dbReference>
<feature type="compositionally biased region" description="Acidic residues" evidence="1">
    <location>
        <begin position="298"/>
        <end position="342"/>
    </location>
</feature>
<feature type="compositionally biased region" description="Polar residues" evidence="1">
    <location>
        <begin position="345"/>
        <end position="356"/>
    </location>
</feature>